<dbReference type="EMBL" id="AONC01000062">
    <property type="protein sequence ID" value="EXJ13609.1"/>
    <property type="molecule type" value="Genomic_DNA"/>
</dbReference>
<dbReference type="InterPro" id="IPR027417">
    <property type="entry name" value="P-loop_NTPase"/>
</dbReference>
<evidence type="ECO:0000259" key="7">
    <source>
        <dbReference type="PROSITE" id="PS51643"/>
    </source>
</evidence>
<evidence type="ECO:0000256" key="6">
    <source>
        <dbReference type="SAM" id="MobiDB-lite"/>
    </source>
</evidence>
<evidence type="ECO:0000256" key="4">
    <source>
        <dbReference type="ARBA" id="ARBA00022840"/>
    </source>
</evidence>
<dbReference type="SMART" id="SM00490">
    <property type="entry name" value="HELICc"/>
    <property type="match status" value="1"/>
</dbReference>
<dbReference type="RefSeq" id="WP_043756545.1">
    <property type="nucleotide sequence ID" value="NZ_AONC01000062.1"/>
</dbReference>
<keyword evidence="1" id="KW-0547">Nucleotide-binding</keyword>
<dbReference type="GO" id="GO:0016787">
    <property type="term" value="F:hydrolase activity"/>
    <property type="evidence" value="ECO:0007669"/>
    <property type="project" value="UniProtKB-KW"/>
</dbReference>
<dbReference type="SUPFAM" id="SSF52540">
    <property type="entry name" value="P-loop containing nucleoside triphosphate hydrolases"/>
    <property type="match status" value="1"/>
</dbReference>
<comment type="caution">
    <text evidence="8">The sequence shown here is derived from an EMBL/GenBank/DDBJ whole genome shotgun (WGS) entry which is preliminary data.</text>
</comment>
<evidence type="ECO:0000256" key="3">
    <source>
        <dbReference type="ARBA" id="ARBA00022806"/>
    </source>
</evidence>
<feature type="region of interest" description="Disordered" evidence="6">
    <location>
        <begin position="662"/>
        <end position="696"/>
    </location>
</feature>
<dbReference type="STRING" id="1249627.D779_3501"/>
<keyword evidence="2" id="KW-0378">Hydrolase</keyword>
<dbReference type="InterPro" id="IPR013444">
    <property type="entry name" value="Helicase_Cas3_CRISPR-ass_Anaes"/>
</dbReference>
<dbReference type="NCBIfam" id="TIGR02621">
    <property type="entry name" value="cas3_GSU0051"/>
    <property type="match status" value="1"/>
</dbReference>
<evidence type="ECO:0000313" key="8">
    <source>
        <dbReference type="EMBL" id="EXJ13609.1"/>
    </source>
</evidence>
<evidence type="ECO:0000256" key="5">
    <source>
        <dbReference type="ARBA" id="ARBA00023118"/>
    </source>
</evidence>
<evidence type="ECO:0000256" key="1">
    <source>
        <dbReference type="ARBA" id="ARBA00022741"/>
    </source>
</evidence>
<dbReference type="eggNOG" id="COG1203">
    <property type="taxonomic scope" value="Bacteria"/>
</dbReference>
<dbReference type="PATRIC" id="fig|1249627.3.peg.3577"/>
<gene>
    <name evidence="8" type="ORF">D779_3501</name>
</gene>
<name>W9V2Q0_9GAMM</name>
<keyword evidence="4" id="KW-0067">ATP-binding</keyword>
<dbReference type="Proteomes" id="UP000019460">
    <property type="component" value="Unassembled WGS sequence"/>
</dbReference>
<keyword evidence="5" id="KW-0051">Antiviral defense</keyword>
<organism evidence="8 9">
    <name type="scientific">Imhoffiella purpurea</name>
    <dbReference type="NCBI Taxonomy" id="1249627"/>
    <lineage>
        <taxon>Bacteria</taxon>
        <taxon>Pseudomonadati</taxon>
        <taxon>Pseudomonadota</taxon>
        <taxon>Gammaproteobacteria</taxon>
        <taxon>Chromatiales</taxon>
        <taxon>Chromatiaceae</taxon>
        <taxon>Imhoffiella</taxon>
    </lineage>
</organism>
<sequence length="796" mass="88448">METFSDWYLSRHGRTPFPWQARLAERIAADHWPDALTPPTASGKTGVIDAWLWAWQCGHPVPRRLVYVIDRRLVVDGVTDYARDLAASLPEAERPAIVTLRGGMTIDEDWVLDPTRPAIVVSTVDQAGSRLLFRGYGIHPRSAPIHAALLGNDALWVLDEVHLAQPFLQTLERVARLRGRALPLPWRVLPMSATWNSDQAHGLADSDFEHPLLAQRLARPKPARLIKLKETQDATAVLIQEAVGLREEGAEVVAVVCNRVARARAVFEGLRERGDALLLTGRIRPADREILMERTRPLMAGRRRGRSPVFVVATQTIEVGADLDFDGLVTEHAPVSALRQRAGRLNRLGELPSAPMRIVYRPDKEDPVYGKPFLDAAWKWLGKVATGRGKAKCVDFGIRALDSALASHPAPAEDRASAPLLLESHLDLLASNIPLPRLEIAPWLRGWERGTAEVYLCWRADWGEESLTAAPPRQHELLAIPLGALRRWSEDIADIEDVAPDASMARNPLECLRWTGERAERITAGEARPGDTLVLHSEVGGHDALGWAPRSRQPVTDVGDDERRVRLHADVHPELADEIAALLDSEAQVSDWHRLAQQAGLERPGRVLAIPKGRLVLSRGQWTSDKAYRAIPLTVHSDAVAESVARTAQTLKLPREVRDGLRQAGRDHDTGKADLRWQAGVGGDGEVPLAKGPRADDPWLTLPPGWRHEMESVARLDGPAPLTRYLVGTHHGYGRPLFPMAPDPKRWRQMEDWPELRTGLLRDWGHWGLALLETLLRLADWTVSDAEQHTAPEETP</sequence>
<keyword evidence="3" id="KW-0347">Helicase</keyword>
<feature type="domain" description="HD Cas3-type" evidence="7">
    <location>
        <begin position="626"/>
        <end position="782"/>
    </location>
</feature>
<dbReference type="OrthoDB" id="9810236at2"/>
<dbReference type="InterPro" id="IPR006483">
    <property type="entry name" value="CRISPR-assoc_Cas3_HD"/>
</dbReference>
<dbReference type="InterPro" id="IPR001650">
    <property type="entry name" value="Helicase_C-like"/>
</dbReference>
<protein>
    <recommendedName>
        <fullName evidence="7">HD Cas3-type domain-containing protein</fullName>
    </recommendedName>
</protein>
<evidence type="ECO:0000256" key="2">
    <source>
        <dbReference type="ARBA" id="ARBA00022801"/>
    </source>
</evidence>
<evidence type="ECO:0000313" key="9">
    <source>
        <dbReference type="Proteomes" id="UP000019460"/>
    </source>
</evidence>
<dbReference type="AlphaFoldDB" id="W9V2Q0"/>
<accession>W9V2Q0</accession>
<feature type="compositionally biased region" description="Basic and acidic residues" evidence="6">
    <location>
        <begin position="662"/>
        <end position="675"/>
    </location>
</feature>
<dbReference type="Pfam" id="PF22590">
    <property type="entry name" value="Cas3-like_C_2"/>
    <property type="match status" value="1"/>
</dbReference>
<dbReference type="PROSITE" id="PS51643">
    <property type="entry name" value="HD_CAS3"/>
    <property type="match status" value="1"/>
</dbReference>
<dbReference type="InterPro" id="IPR054712">
    <property type="entry name" value="Cas3-like_dom"/>
</dbReference>
<dbReference type="Gene3D" id="3.40.50.300">
    <property type="entry name" value="P-loop containing nucleotide triphosphate hydrolases"/>
    <property type="match status" value="2"/>
</dbReference>
<proteinExistence type="predicted"/>
<dbReference type="GO" id="GO:0004386">
    <property type="term" value="F:helicase activity"/>
    <property type="evidence" value="ECO:0007669"/>
    <property type="project" value="UniProtKB-KW"/>
</dbReference>
<dbReference type="GO" id="GO:0051607">
    <property type="term" value="P:defense response to virus"/>
    <property type="evidence" value="ECO:0007669"/>
    <property type="project" value="UniProtKB-KW"/>
</dbReference>
<keyword evidence="9" id="KW-1185">Reference proteome</keyword>
<dbReference type="GO" id="GO:0005524">
    <property type="term" value="F:ATP binding"/>
    <property type="evidence" value="ECO:0007669"/>
    <property type="project" value="UniProtKB-KW"/>
</dbReference>
<reference evidence="8 9" key="1">
    <citation type="submission" date="2012-11" db="EMBL/GenBank/DDBJ databases">
        <title>Genome assembly of Thiorhodococcus sp. AK35.</title>
        <authorList>
            <person name="Nupur N."/>
            <person name="Khatri I."/>
            <person name="Subramanian S."/>
            <person name="Pinnaka A."/>
        </authorList>
    </citation>
    <scope>NUCLEOTIDE SEQUENCE [LARGE SCALE GENOMIC DNA]</scope>
    <source>
        <strain evidence="8 9">AK35</strain>
    </source>
</reference>